<dbReference type="RefSeq" id="XP_046074926.1">
    <property type="nucleotide sequence ID" value="XM_046209160.1"/>
</dbReference>
<protein>
    <recommendedName>
        <fullName evidence="1">catechol O-methyltransferase</fullName>
        <ecNumber evidence="1">2.1.1.6</ecNumber>
    </recommendedName>
</protein>
<comment type="similarity">
    <text evidence="6">Belongs to the class I-like SAM-binding methyltransferase superfamily. Cation-dependent O-methyltransferase family.</text>
</comment>
<dbReference type="EC" id="2.1.1.6" evidence="1"/>
<dbReference type="Gene3D" id="3.40.50.150">
    <property type="entry name" value="Vaccinia Virus protein VP39"/>
    <property type="match status" value="1"/>
</dbReference>
<dbReference type="GO" id="GO:0008171">
    <property type="term" value="F:O-methyltransferase activity"/>
    <property type="evidence" value="ECO:0007669"/>
    <property type="project" value="InterPro"/>
</dbReference>
<reference evidence="7" key="1">
    <citation type="submission" date="2021-12" db="EMBL/GenBank/DDBJ databases">
        <title>Convergent genome expansion in fungi linked to evolution of root-endophyte symbiosis.</title>
        <authorList>
            <consortium name="DOE Joint Genome Institute"/>
            <person name="Ke Y.-H."/>
            <person name="Bonito G."/>
            <person name="Liao H.-L."/>
            <person name="Looney B."/>
            <person name="Rojas-Flechas A."/>
            <person name="Nash J."/>
            <person name="Hameed K."/>
            <person name="Schadt C."/>
            <person name="Martin F."/>
            <person name="Crous P.W."/>
            <person name="Miettinen O."/>
            <person name="Magnuson J.K."/>
            <person name="Labbe J."/>
            <person name="Jacobson D."/>
            <person name="Doktycz M.J."/>
            <person name="Veneault-Fourrey C."/>
            <person name="Kuo A."/>
            <person name="Mondo S."/>
            <person name="Calhoun S."/>
            <person name="Riley R."/>
            <person name="Ohm R."/>
            <person name="LaButti K."/>
            <person name="Andreopoulos B."/>
            <person name="Pangilinan J."/>
            <person name="Nolan M."/>
            <person name="Tritt A."/>
            <person name="Clum A."/>
            <person name="Lipzen A."/>
            <person name="Daum C."/>
            <person name="Barry K."/>
            <person name="Grigoriev I.V."/>
            <person name="Vilgalys R."/>
        </authorList>
    </citation>
    <scope>NUCLEOTIDE SEQUENCE</scope>
    <source>
        <strain evidence="7">PMI_201</strain>
    </source>
</reference>
<dbReference type="GeneID" id="70239447"/>
<comment type="caution">
    <text evidence="7">The sequence shown here is derived from an EMBL/GenBank/DDBJ whole genome shotgun (WGS) entry which is preliminary data.</text>
</comment>
<gene>
    <name evidence="7" type="ORF">BGW36DRAFT_101134</name>
</gene>
<evidence type="ECO:0000256" key="5">
    <source>
        <dbReference type="ARBA" id="ARBA00022939"/>
    </source>
</evidence>
<dbReference type="AlphaFoldDB" id="A0AAD4L0D9"/>
<keyword evidence="4" id="KW-0949">S-adenosyl-L-methionine</keyword>
<keyword evidence="3" id="KW-0808">Transferase</keyword>
<dbReference type="InterPro" id="IPR002935">
    <property type="entry name" value="SAM_O-MeTrfase"/>
</dbReference>
<dbReference type="PANTHER" id="PTHR43836">
    <property type="entry name" value="CATECHOL O-METHYLTRANSFERASE 1-RELATED"/>
    <property type="match status" value="1"/>
</dbReference>
<evidence type="ECO:0000256" key="1">
    <source>
        <dbReference type="ARBA" id="ARBA00012880"/>
    </source>
</evidence>
<keyword evidence="2 7" id="KW-0489">Methyltransferase</keyword>
<dbReference type="EMBL" id="JAJTJA010000003">
    <property type="protein sequence ID" value="KAH8701550.1"/>
    <property type="molecule type" value="Genomic_DNA"/>
</dbReference>
<dbReference type="Proteomes" id="UP001201262">
    <property type="component" value="Unassembled WGS sequence"/>
</dbReference>
<keyword evidence="8" id="KW-1185">Reference proteome</keyword>
<evidence type="ECO:0000256" key="3">
    <source>
        <dbReference type="ARBA" id="ARBA00022679"/>
    </source>
</evidence>
<evidence type="ECO:0000256" key="4">
    <source>
        <dbReference type="ARBA" id="ARBA00022691"/>
    </source>
</evidence>
<dbReference type="PROSITE" id="PS51682">
    <property type="entry name" value="SAM_OMT_I"/>
    <property type="match status" value="1"/>
</dbReference>
<organism evidence="7 8">
    <name type="scientific">Talaromyces proteolyticus</name>
    <dbReference type="NCBI Taxonomy" id="1131652"/>
    <lineage>
        <taxon>Eukaryota</taxon>
        <taxon>Fungi</taxon>
        <taxon>Dikarya</taxon>
        <taxon>Ascomycota</taxon>
        <taxon>Pezizomycotina</taxon>
        <taxon>Eurotiomycetes</taxon>
        <taxon>Eurotiomycetidae</taxon>
        <taxon>Eurotiales</taxon>
        <taxon>Trichocomaceae</taxon>
        <taxon>Talaromyces</taxon>
        <taxon>Talaromyces sect. Bacilispori</taxon>
    </lineage>
</organism>
<keyword evidence="5" id="KW-0128">Catecholamine metabolism</keyword>
<evidence type="ECO:0000256" key="6">
    <source>
        <dbReference type="ARBA" id="ARBA00023453"/>
    </source>
</evidence>
<evidence type="ECO:0000256" key="2">
    <source>
        <dbReference type="ARBA" id="ARBA00022603"/>
    </source>
</evidence>
<name>A0AAD4L0D9_9EURO</name>
<dbReference type="InterPro" id="IPR029063">
    <property type="entry name" value="SAM-dependent_MTases_sf"/>
</dbReference>
<accession>A0AAD4L0D9</accession>
<dbReference type="Pfam" id="PF01596">
    <property type="entry name" value="Methyltransf_3"/>
    <property type="match status" value="1"/>
</dbReference>
<dbReference type="GO" id="GO:0006584">
    <property type="term" value="P:catecholamine metabolic process"/>
    <property type="evidence" value="ECO:0007669"/>
    <property type="project" value="UniProtKB-KW"/>
</dbReference>
<evidence type="ECO:0000313" key="7">
    <source>
        <dbReference type="EMBL" id="KAH8701550.1"/>
    </source>
</evidence>
<sequence length="257" mass="28751">MSFAQDVLDKYPSLQKLQGIPEEEIVESHDGREIRLLRYIYNHPKLHSELRGSPKKILQAMDEFAAKEEFLISIGPQKSKILQDLVASHRPKQLVELGTYVGYSAILFGDAMLRAQQDSSIEREDIRVYSIELDPLIASIAMNLVSLAGLSHIIEIVVGPSADTLKRLHDEGVLASGSLDMLFIDHVEDLYQPDCQLCESLGLLDKSGCLVVADNVVRPGAPLYRDYVRRNSRFRKSWAVPALIIPGDIPVSFPYPI</sequence>
<proteinExistence type="inferred from homology"/>
<evidence type="ECO:0000313" key="8">
    <source>
        <dbReference type="Proteomes" id="UP001201262"/>
    </source>
</evidence>
<dbReference type="SUPFAM" id="SSF53335">
    <property type="entry name" value="S-adenosyl-L-methionine-dependent methyltransferases"/>
    <property type="match status" value="1"/>
</dbReference>
<dbReference type="GO" id="GO:0032259">
    <property type="term" value="P:methylation"/>
    <property type="evidence" value="ECO:0007669"/>
    <property type="project" value="UniProtKB-KW"/>
</dbReference>
<dbReference type="PANTHER" id="PTHR43836:SF2">
    <property type="entry name" value="CATECHOL O-METHYLTRANSFERASE 1-RELATED"/>
    <property type="match status" value="1"/>
</dbReference>